<comment type="caution">
    <text evidence="1">The sequence shown here is derived from an EMBL/GenBank/DDBJ whole genome shotgun (WGS) entry which is preliminary data.</text>
</comment>
<gene>
    <name evidence="1" type="ORF">ACFPGP_17480</name>
</gene>
<dbReference type="CDD" id="cd07067">
    <property type="entry name" value="HP_PGM_like"/>
    <property type="match status" value="1"/>
</dbReference>
<evidence type="ECO:0000313" key="1">
    <source>
        <dbReference type="EMBL" id="MFC5178474.1"/>
    </source>
</evidence>
<accession>A0ABW0BME5</accession>
<dbReference type="PANTHER" id="PTHR48100:SF62">
    <property type="entry name" value="GLUCOSYL-3-PHOSPHOGLYCERATE PHOSPHATASE"/>
    <property type="match status" value="1"/>
</dbReference>
<dbReference type="RefSeq" id="WP_378592080.1">
    <property type="nucleotide sequence ID" value="NZ_JBHSKD010000024.1"/>
</dbReference>
<dbReference type="InterPro" id="IPR013078">
    <property type="entry name" value="His_Pase_superF_clade-1"/>
</dbReference>
<reference evidence="2" key="1">
    <citation type="journal article" date="2019" name="Int. J. Syst. Evol. Microbiol.">
        <title>The Global Catalogue of Microorganisms (GCM) 10K type strain sequencing project: providing services to taxonomists for standard genome sequencing and annotation.</title>
        <authorList>
            <consortium name="The Broad Institute Genomics Platform"/>
            <consortium name="The Broad Institute Genome Sequencing Center for Infectious Disease"/>
            <person name="Wu L."/>
            <person name="Ma J."/>
        </authorList>
    </citation>
    <scope>NUCLEOTIDE SEQUENCE [LARGE SCALE GENOMIC DNA]</scope>
    <source>
        <strain evidence="2">DFY41</strain>
    </source>
</reference>
<dbReference type="SMART" id="SM00855">
    <property type="entry name" value="PGAM"/>
    <property type="match status" value="1"/>
</dbReference>
<name>A0ABW0BME5_9ACTN</name>
<dbReference type="EMBL" id="JBHSKD010000024">
    <property type="protein sequence ID" value="MFC5178474.1"/>
    <property type="molecule type" value="Genomic_DNA"/>
</dbReference>
<protein>
    <submittedName>
        <fullName evidence="1">Histidine phosphatase family protein</fullName>
    </submittedName>
</protein>
<dbReference type="Pfam" id="PF00300">
    <property type="entry name" value="His_Phos_1"/>
    <property type="match status" value="1"/>
</dbReference>
<keyword evidence="2" id="KW-1185">Reference proteome</keyword>
<dbReference type="PANTHER" id="PTHR48100">
    <property type="entry name" value="BROAD-SPECIFICITY PHOSPHATASE YOR283W-RELATED"/>
    <property type="match status" value="1"/>
</dbReference>
<dbReference type="SUPFAM" id="SSF53254">
    <property type="entry name" value="Phosphoglycerate mutase-like"/>
    <property type="match status" value="1"/>
</dbReference>
<sequence>MTRRVVLVRHGRTDWNHRLRVQGQSDSALDEVGRAQADAVAPVLAALRPVLLWSSDLARARDTALTIGKAAGLDPVYDARLREFSLGEREGLTHDEYRAADPEEFEQFRRGHYDTAPGAEPASAVRERMREVVGELLAALEPGQTGIAVSHGGAIRVATGALLGWPDDQFHTLRGLSNCGWVVLEEHPEVGALRLAAYNRTAPPTPDFVPRPGVG</sequence>
<dbReference type="InterPro" id="IPR050275">
    <property type="entry name" value="PGM_Phosphatase"/>
</dbReference>
<proteinExistence type="predicted"/>
<dbReference type="InterPro" id="IPR029033">
    <property type="entry name" value="His_PPase_superfam"/>
</dbReference>
<organism evidence="1 2">
    <name type="scientific">Nocardioides taihuensis</name>
    <dbReference type="NCBI Taxonomy" id="1835606"/>
    <lineage>
        <taxon>Bacteria</taxon>
        <taxon>Bacillati</taxon>
        <taxon>Actinomycetota</taxon>
        <taxon>Actinomycetes</taxon>
        <taxon>Propionibacteriales</taxon>
        <taxon>Nocardioidaceae</taxon>
        <taxon>Nocardioides</taxon>
    </lineage>
</organism>
<dbReference type="Proteomes" id="UP001596087">
    <property type="component" value="Unassembled WGS sequence"/>
</dbReference>
<evidence type="ECO:0000313" key="2">
    <source>
        <dbReference type="Proteomes" id="UP001596087"/>
    </source>
</evidence>
<dbReference type="Gene3D" id="3.40.50.1240">
    <property type="entry name" value="Phosphoglycerate mutase-like"/>
    <property type="match status" value="1"/>
</dbReference>